<dbReference type="EMBL" id="BLIR01000002">
    <property type="protein sequence ID" value="GFE40551.1"/>
    <property type="molecule type" value="Genomic_DNA"/>
</dbReference>
<accession>A0A640V0S9</accession>
<keyword evidence="2" id="KW-1185">Reference proteome</keyword>
<dbReference type="Proteomes" id="UP000431826">
    <property type="component" value="Unassembled WGS sequence"/>
</dbReference>
<evidence type="ECO:0000313" key="1">
    <source>
        <dbReference type="EMBL" id="GFE40551.1"/>
    </source>
</evidence>
<dbReference type="AlphaFoldDB" id="A0A640V0S9"/>
<dbReference type="RefSeq" id="WP_159747251.1">
    <property type="nucleotide sequence ID" value="NZ_BLIR01000002.1"/>
</dbReference>
<reference evidence="1 2" key="1">
    <citation type="submission" date="2019-12" db="EMBL/GenBank/DDBJ databases">
        <title>Whole genome shotgun sequence of Streptomyces tubercidicus NBRC 13090.</title>
        <authorList>
            <person name="Ichikawa N."/>
            <person name="Kimura A."/>
            <person name="Kitahashi Y."/>
            <person name="Komaki H."/>
            <person name="Tamura T."/>
        </authorList>
    </citation>
    <scope>NUCLEOTIDE SEQUENCE [LARGE SCALE GENOMIC DNA]</scope>
    <source>
        <strain evidence="1 2">NBRC 13090</strain>
    </source>
</reference>
<proteinExistence type="predicted"/>
<comment type="caution">
    <text evidence="1">The sequence shown here is derived from an EMBL/GenBank/DDBJ whole genome shotgun (WGS) entry which is preliminary data.</text>
</comment>
<gene>
    <name evidence="1" type="ORF">Stube_52240</name>
</gene>
<evidence type="ECO:0000313" key="2">
    <source>
        <dbReference type="Proteomes" id="UP000431826"/>
    </source>
</evidence>
<organism evidence="1 2">
    <name type="scientific">Streptomyces tubercidicus</name>
    <dbReference type="NCBI Taxonomy" id="47759"/>
    <lineage>
        <taxon>Bacteria</taxon>
        <taxon>Bacillati</taxon>
        <taxon>Actinomycetota</taxon>
        <taxon>Actinomycetes</taxon>
        <taxon>Kitasatosporales</taxon>
        <taxon>Streptomycetaceae</taxon>
        <taxon>Streptomyces</taxon>
    </lineage>
</organism>
<dbReference type="GeneID" id="96288032"/>
<name>A0A640V0S9_9ACTN</name>
<protein>
    <submittedName>
        <fullName evidence="1">Uncharacterized protein</fullName>
    </submittedName>
</protein>
<dbReference type="OrthoDB" id="3328874at2"/>
<sequence length="54" mass="6132">MADYLAQRRVLAGEAEVPPATVMSVAEKHFVTDMAAFRQENDRARMTVDPLLRR</sequence>